<organism evidence="2">
    <name type="scientific">Lepeophtheirus salmonis</name>
    <name type="common">Salmon louse</name>
    <name type="synonym">Caligus salmonis</name>
    <dbReference type="NCBI Taxonomy" id="72036"/>
    <lineage>
        <taxon>Eukaryota</taxon>
        <taxon>Metazoa</taxon>
        <taxon>Ecdysozoa</taxon>
        <taxon>Arthropoda</taxon>
        <taxon>Crustacea</taxon>
        <taxon>Multicrustacea</taxon>
        <taxon>Hexanauplia</taxon>
        <taxon>Copepoda</taxon>
        <taxon>Siphonostomatoida</taxon>
        <taxon>Caligidae</taxon>
        <taxon>Lepeophtheirus</taxon>
    </lineage>
</organism>
<dbReference type="AlphaFoldDB" id="A0A0K2U5I7"/>
<keyword evidence="1" id="KW-0812">Transmembrane</keyword>
<dbReference type="EMBL" id="HACA01016117">
    <property type="protein sequence ID" value="CDW33478.1"/>
    <property type="molecule type" value="Transcribed_RNA"/>
</dbReference>
<sequence>KQSSIIHLPAPPPLTAPALKTIILSNLSFRGSCWNLRNYAVYKVVAALFVSNIISWVRIF</sequence>
<feature type="non-terminal residue" evidence="2">
    <location>
        <position position="1"/>
    </location>
</feature>
<evidence type="ECO:0000313" key="2">
    <source>
        <dbReference type="EMBL" id="CDW33478.1"/>
    </source>
</evidence>
<feature type="transmembrane region" description="Helical" evidence="1">
    <location>
        <begin position="40"/>
        <end position="59"/>
    </location>
</feature>
<proteinExistence type="predicted"/>
<protein>
    <submittedName>
        <fullName evidence="2">Uncharacterized protein</fullName>
    </submittedName>
</protein>
<keyword evidence="1" id="KW-1133">Transmembrane helix</keyword>
<evidence type="ECO:0000256" key="1">
    <source>
        <dbReference type="SAM" id="Phobius"/>
    </source>
</evidence>
<accession>A0A0K2U5I7</accession>
<reference evidence="2" key="1">
    <citation type="submission" date="2014-05" db="EMBL/GenBank/DDBJ databases">
        <authorList>
            <person name="Chronopoulou M."/>
        </authorList>
    </citation>
    <scope>NUCLEOTIDE SEQUENCE</scope>
    <source>
        <tissue evidence="2">Whole organism</tissue>
    </source>
</reference>
<keyword evidence="1" id="KW-0472">Membrane</keyword>
<name>A0A0K2U5I7_LEPSM</name>